<keyword evidence="1" id="KW-0472">Membrane</keyword>
<dbReference type="EMBL" id="JBJKFK010000189">
    <property type="protein sequence ID" value="KAL3318928.1"/>
    <property type="molecule type" value="Genomic_DNA"/>
</dbReference>
<evidence type="ECO:0000313" key="2">
    <source>
        <dbReference type="EMBL" id="KAL3318928.1"/>
    </source>
</evidence>
<name>A0ABD2QHP5_9PLAT</name>
<evidence type="ECO:0000313" key="3">
    <source>
        <dbReference type="Proteomes" id="UP001626550"/>
    </source>
</evidence>
<evidence type="ECO:0000256" key="1">
    <source>
        <dbReference type="SAM" id="Phobius"/>
    </source>
</evidence>
<dbReference type="Proteomes" id="UP001626550">
    <property type="component" value="Unassembled WGS sequence"/>
</dbReference>
<comment type="caution">
    <text evidence="2">The sequence shown here is derived from an EMBL/GenBank/DDBJ whole genome shotgun (WGS) entry which is preliminary data.</text>
</comment>
<keyword evidence="1" id="KW-1133">Transmembrane helix</keyword>
<feature type="transmembrane region" description="Helical" evidence="1">
    <location>
        <begin position="28"/>
        <end position="48"/>
    </location>
</feature>
<dbReference type="AlphaFoldDB" id="A0ABD2QHP5"/>
<keyword evidence="3" id="KW-1185">Reference proteome</keyword>
<organism evidence="2 3">
    <name type="scientific">Cichlidogyrus casuarinus</name>
    <dbReference type="NCBI Taxonomy" id="1844966"/>
    <lineage>
        <taxon>Eukaryota</taxon>
        <taxon>Metazoa</taxon>
        <taxon>Spiralia</taxon>
        <taxon>Lophotrochozoa</taxon>
        <taxon>Platyhelminthes</taxon>
        <taxon>Monogenea</taxon>
        <taxon>Monopisthocotylea</taxon>
        <taxon>Dactylogyridea</taxon>
        <taxon>Ancyrocephalidae</taxon>
        <taxon>Cichlidogyrus</taxon>
    </lineage>
</organism>
<accession>A0ABD2QHP5</accession>
<sequence>MLPDYTKSKPSSPNHDPIKHSHGHQKHVFFVIGILLWLVTIALFWFIFHQNYWYSEPHTVWFPLLVSNCEEGSLSEREDASEKDVLGLYDGVASETDRVAKKWNEFMDWHDSGNHLDEQLPLSELPSRERYRRSVGFSDGAWLTVQTVELDQTHSIQVNERNEIEARVRAQWRISKTFDIDFTVRFTINAQLDNSDKIVRIVSREIREPCHAGPEFIGIFSSSNVSSSLCHFDRGTKQAEIFVKLPLHDLQNINELLFSHAASFKLKVSQSTCGVSFLRRGCGSL</sequence>
<protein>
    <submittedName>
        <fullName evidence="2">Uncharacterized protein</fullName>
    </submittedName>
</protein>
<reference evidence="2 3" key="1">
    <citation type="submission" date="2024-11" db="EMBL/GenBank/DDBJ databases">
        <title>Adaptive evolution of stress response genes in parasites aligns with host niche diversity.</title>
        <authorList>
            <person name="Hahn C."/>
            <person name="Resl P."/>
        </authorList>
    </citation>
    <scope>NUCLEOTIDE SEQUENCE [LARGE SCALE GENOMIC DNA]</scope>
    <source>
        <strain evidence="2">EGGRZ-B1_66</strain>
        <tissue evidence="2">Body</tissue>
    </source>
</reference>
<keyword evidence="1" id="KW-0812">Transmembrane</keyword>
<gene>
    <name evidence="2" type="ORF">Ciccas_002398</name>
</gene>
<proteinExistence type="predicted"/>